<evidence type="ECO:0000313" key="3">
    <source>
        <dbReference type="Proteomes" id="UP001225906"/>
    </source>
</evidence>
<dbReference type="Pfam" id="PF01037">
    <property type="entry name" value="AsnC_trans_reg"/>
    <property type="match status" value="1"/>
</dbReference>
<keyword evidence="3" id="KW-1185">Reference proteome</keyword>
<dbReference type="Gene3D" id="3.30.70.920">
    <property type="match status" value="1"/>
</dbReference>
<evidence type="ECO:0000313" key="2">
    <source>
        <dbReference type="EMBL" id="MDP8568923.1"/>
    </source>
</evidence>
<accession>A0ABT9JWI2</accession>
<evidence type="ECO:0000259" key="1">
    <source>
        <dbReference type="Pfam" id="PF01037"/>
    </source>
</evidence>
<gene>
    <name evidence="2" type="ORF">Q9291_13815</name>
</gene>
<dbReference type="RefSeq" id="WP_306390718.1">
    <property type="nucleotide sequence ID" value="NZ_JAVCAP010000037.1"/>
</dbReference>
<feature type="domain" description="Transcription regulator AsnC/Lrp ligand binding" evidence="1">
    <location>
        <begin position="7"/>
        <end position="77"/>
    </location>
</feature>
<dbReference type="SUPFAM" id="SSF54909">
    <property type="entry name" value="Dimeric alpha+beta barrel"/>
    <property type="match status" value="1"/>
</dbReference>
<sequence length="92" mass="9948">MMTCIMLVNAERQQIASVAEQLAAMSHVSEVYSVSGQYDLVAVIQVSGPEALSALVTHALAAVNGIVRTETMLSLRTYRKQDLDTMFDIGTS</sequence>
<dbReference type="InterPro" id="IPR011008">
    <property type="entry name" value="Dimeric_a/b-barrel"/>
</dbReference>
<comment type="caution">
    <text evidence="2">The sequence shown here is derived from an EMBL/GenBank/DDBJ whole genome shotgun (WGS) entry which is preliminary data.</text>
</comment>
<dbReference type="Proteomes" id="UP001225906">
    <property type="component" value="Unassembled WGS sequence"/>
</dbReference>
<reference evidence="3" key="1">
    <citation type="journal article" date="2019" name="Int. J. Syst. Evol. Microbiol.">
        <title>The Global Catalogue of Microorganisms (GCM) 10K type strain sequencing project: providing services to taxonomists for standard genome sequencing and annotation.</title>
        <authorList>
            <consortium name="The Broad Institute Genomics Platform"/>
            <consortium name="The Broad Institute Genome Sequencing Center for Infectious Disease"/>
            <person name="Wu L."/>
            <person name="Ma J."/>
        </authorList>
    </citation>
    <scope>NUCLEOTIDE SEQUENCE [LARGE SCALE GENOMIC DNA]</scope>
    <source>
        <strain evidence="3">VKM B-3159</strain>
    </source>
</reference>
<protein>
    <submittedName>
        <fullName evidence="2">Lrp/AsnC ligand binding domain-containing protein</fullName>
    </submittedName>
</protein>
<dbReference type="InterPro" id="IPR019887">
    <property type="entry name" value="Tscrpt_reg_AsnC/Lrp_C"/>
</dbReference>
<organism evidence="2 3">
    <name type="scientific">Methylophilus aquaticus</name>
    <dbReference type="NCBI Taxonomy" id="1971610"/>
    <lineage>
        <taxon>Bacteria</taxon>
        <taxon>Pseudomonadati</taxon>
        <taxon>Pseudomonadota</taxon>
        <taxon>Betaproteobacteria</taxon>
        <taxon>Nitrosomonadales</taxon>
        <taxon>Methylophilaceae</taxon>
        <taxon>Methylophilus</taxon>
    </lineage>
</organism>
<name>A0ABT9JWI2_9PROT</name>
<proteinExistence type="predicted"/>
<dbReference type="EMBL" id="JAVCAP010000037">
    <property type="protein sequence ID" value="MDP8568923.1"/>
    <property type="molecule type" value="Genomic_DNA"/>
</dbReference>